<proteinExistence type="inferred from homology"/>
<dbReference type="PANTHER" id="PTHR43356">
    <property type="entry name" value="PHOSPHATE ACETYLTRANSFERASE"/>
    <property type="match status" value="1"/>
</dbReference>
<dbReference type="CDD" id="cd03109">
    <property type="entry name" value="DTBS"/>
    <property type="match status" value="1"/>
</dbReference>
<sequence>MQPRDNCAESSYVHYVTNKSVYVTSPDGLGGKSAIALCLIEALSRQMDSVGVFRPMVRDDNDEVAKALLAHSGIDQTYEETIGVLTDAALDDPEAALSEIISKYGALQDRFDTVVVVGSDYIGAASPTELAFNARVAANLNSPVLLVVSGRDRTPEEVAASVEHATKQFEDLHNHVIGVIANRVDPVSIDQVRAELGTLGLSFCAALPENELLRAPSVRAQFRALGAKFLMGDESALDRESLGTVVAGMTLPNVLTRLEPECSIVTASDRTDLLPGLLAAHSSDSFPNLAAIFLTGGYPLPDSIRKLLDGLKVQVPIGLVQRGTFWTASKLHDLKGSVMSSPRKHAEALRLFHENVDEAALLSALDVKTAALRTPRMFEYQIMQKARSDKKTIVLPEAEDPRILEATSILLRRGVANLVLLGEEDKVRADAAALGFDITGARVQSMHDPQLADQFAAKYAELRAKKGVTIEQAREKMTDPSYFGTMMVYLGMADGMVSGATHTTANTIRPALEFIKTKPGVKVVSGSFLMCMPEQVLVFADCAVNPNPNPEQLATIAISTAATAKAFDIEPRVAMLSYSTGTSGSGEDVDAVAAATELVKQTNPDFAVDGPIQFDAAMDPAVGKSKMPGSQVAGQATVFIFPDLNTGNNTYKAVQRTSGAIAIGPVLQGLNKPVNDLSRGALVADIVNTVAITAIQAQTGI</sequence>
<dbReference type="Pfam" id="PF01515">
    <property type="entry name" value="PTA_PTB"/>
    <property type="match status" value="1"/>
</dbReference>
<dbReference type="InterPro" id="IPR002505">
    <property type="entry name" value="PTA_PTB"/>
</dbReference>
<evidence type="ECO:0000259" key="14">
    <source>
        <dbReference type="Pfam" id="PF01515"/>
    </source>
</evidence>
<keyword evidence="8 13" id="KW-0963">Cytoplasm</keyword>
<keyword evidence="10 13" id="KW-0012">Acyltransferase</keyword>
<dbReference type="PIRSF" id="PIRSF006107">
    <property type="entry name" value="PhpActrans_proteobac"/>
    <property type="match status" value="1"/>
</dbReference>
<comment type="pathway">
    <text evidence="3 13">Metabolic intermediate biosynthesis; acetyl-CoA biosynthesis; acetyl-CoA from acetate: step 2/2.</text>
</comment>
<dbReference type="InterPro" id="IPR042112">
    <property type="entry name" value="P_AcTrfase_dom2"/>
</dbReference>
<dbReference type="EC" id="2.3.1.8" evidence="6 13"/>
<evidence type="ECO:0000256" key="12">
    <source>
        <dbReference type="ARBA" id="ARBA00049955"/>
    </source>
</evidence>
<dbReference type="NCBIfam" id="NF007233">
    <property type="entry name" value="PRK09653.1"/>
    <property type="match status" value="1"/>
</dbReference>
<evidence type="ECO:0000256" key="5">
    <source>
        <dbReference type="ARBA" id="ARBA00009786"/>
    </source>
</evidence>
<dbReference type="GO" id="GO:0005737">
    <property type="term" value="C:cytoplasm"/>
    <property type="evidence" value="ECO:0007669"/>
    <property type="project" value="UniProtKB-SubCell"/>
</dbReference>
<evidence type="ECO:0000256" key="10">
    <source>
        <dbReference type="ARBA" id="ARBA00023315"/>
    </source>
</evidence>
<dbReference type="InterPro" id="IPR050500">
    <property type="entry name" value="Phos_Acetyltrans/Butyryltrans"/>
</dbReference>
<dbReference type="Gene3D" id="3.40.50.10750">
    <property type="entry name" value="Isocitrate/Isopropylmalate dehydrogenase-like"/>
    <property type="match status" value="1"/>
</dbReference>
<keyword evidence="9 13" id="KW-0808">Transferase</keyword>
<dbReference type="SUPFAM" id="SSF52540">
    <property type="entry name" value="P-loop containing nucleoside triphosphate hydrolases"/>
    <property type="match status" value="1"/>
</dbReference>
<comment type="function">
    <text evidence="12 13">Involved in acetate metabolism.</text>
</comment>
<comment type="subcellular location">
    <subcellularLocation>
        <location evidence="2 13">Cytoplasm</location>
    </subcellularLocation>
</comment>
<accession>A0AAN0K6Q3</accession>
<dbReference type="InterPro" id="IPR010766">
    <property type="entry name" value="DRTGG"/>
</dbReference>
<evidence type="ECO:0000256" key="3">
    <source>
        <dbReference type="ARBA" id="ARBA00004989"/>
    </source>
</evidence>
<comment type="similarity">
    <text evidence="4 13">In the C-terminal section; belongs to the phosphate acetyltransferase and butyryltransferase family.</text>
</comment>
<evidence type="ECO:0000256" key="11">
    <source>
        <dbReference type="ARBA" id="ARBA00031108"/>
    </source>
</evidence>
<reference evidence="16" key="1">
    <citation type="journal article" date="2024" name="Int. J. Syst. Evol. Microbiol.">
        <title>Brooklawnia propionicigenes sp. nov., a facultatively anaerobic, propionate-producing bacterium isolated from a methanogenic reactor treating waste from cattle farms.</title>
        <authorList>
            <person name="Akita Y."/>
            <person name="Ueki A."/>
            <person name="Tonouchi A."/>
            <person name="Sugawara Y."/>
            <person name="Honma S."/>
            <person name="Kaku N."/>
            <person name="Ueki K."/>
        </authorList>
    </citation>
    <scope>NUCLEOTIDE SEQUENCE</scope>
    <source>
        <strain evidence="16">SH051</strain>
    </source>
</reference>
<dbReference type="Gene3D" id="3.40.1390.20">
    <property type="entry name" value="HprK N-terminal domain-like"/>
    <property type="match status" value="1"/>
</dbReference>
<evidence type="ECO:0000256" key="13">
    <source>
        <dbReference type="PIRNR" id="PIRNR006107"/>
    </source>
</evidence>
<dbReference type="Pfam" id="PF07085">
    <property type="entry name" value="DRTGG"/>
    <property type="match status" value="1"/>
</dbReference>
<dbReference type="InterPro" id="IPR042113">
    <property type="entry name" value="P_AcTrfase_dom1"/>
</dbReference>
<dbReference type="NCBIfam" id="NF004167">
    <property type="entry name" value="PRK05632.1"/>
    <property type="match status" value="1"/>
</dbReference>
<dbReference type="InterPro" id="IPR004614">
    <property type="entry name" value="P_AcTrfase"/>
</dbReference>
<gene>
    <name evidence="16" type="primary">pta</name>
    <name evidence="16" type="ORF">brsh051_14210</name>
</gene>
<feature type="domain" description="DRTGG" evidence="15">
    <location>
        <begin position="223"/>
        <end position="333"/>
    </location>
</feature>
<dbReference type="InterPro" id="IPR016475">
    <property type="entry name" value="P-Actrans_bac"/>
</dbReference>
<dbReference type="Gene3D" id="3.40.50.10950">
    <property type="match status" value="1"/>
</dbReference>
<dbReference type="EMBL" id="AP028056">
    <property type="protein sequence ID" value="BEH02140.1"/>
    <property type="molecule type" value="Genomic_DNA"/>
</dbReference>
<dbReference type="Pfam" id="PF13500">
    <property type="entry name" value="AAA_26"/>
    <property type="match status" value="1"/>
</dbReference>
<comment type="catalytic activity">
    <reaction evidence="1 13">
        <text>acetyl-CoA + phosphate = acetyl phosphate + CoA</text>
        <dbReference type="Rhea" id="RHEA:19521"/>
        <dbReference type="ChEBI" id="CHEBI:22191"/>
        <dbReference type="ChEBI" id="CHEBI:43474"/>
        <dbReference type="ChEBI" id="CHEBI:57287"/>
        <dbReference type="ChEBI" id="CHEBI:57288"/>
        <dbReference type="EC" id="2.3.1.8"/>
    </reaction>
</comment>
<comment type="similarity">
    <text evidence="5 13">In the N-terminal section; belongs to the CobB/CobQ family.</text>
</comment>
<dbReference type="FunFam" id="3.40.50.10750:FF:000001">
    <property type="entry name" value="Phosphate acetyltransferase"/>
    <property type="match status" value="1"/>
</dbReference>
<evidence type="ECO:0000256" key="4">
    <source>
        <dbReference type="ARBA" id="ARBA00008756"/>
    </source>
</evidence>
<dbReference type="InterPro" id="IPR027417">
    <property type="entry name" value="P-loop_NTPase"/>
</dbReference>
<dbReference type="SUPFAM" id="SSF75138">
    <property type="entry name" value="HprK N-terminal domain-like"/>
    <property type="match status" value="1"/>
</dbReference>
<keyword evidence="17" id="KW-1185">Reference proteome</keyword>
<comment type="domain">
    <text evidence="13">The N-terminal region seems to be important for proper quaternary structure. The C-terminal region contains the substrate-binding site.</text>
</comment>
<evidence type="ECO:0000313" key="17">
    <source>
        <dbReference type="Proteomes" id="UP001431656"/>
    </source>
</evidence>
<name>A0AAN0K6Q3_9ACTN</name>
<dbReference type="KEGG" id="broo:brsh051_14210"/>
<evidence type="ECO:0000256" key="9">
    <source>
        <dbReference type="ARBA" id="ARBA00022679"/>
    </source>
</evidence>
<dbReference type="InterPro" id="IPR028979">
    <property type="entry name" value="Ser_kin/Pase_Hpr-like_N_sf"/>
</dbReference>
<dbReference type="GO" id="GO:0008959">
    <property type="term" value="F:phosphate acetyltransferase activity"/>
    <property type="evidence" value="ECO:0007669"/>
    <property type="project" value="UniProtKB-EC"/>
</dbReference>
<dbReference type="AlphaFoldDB" id="A0AAN0K6Q3"/>
<protein>
    <recommendedName>
        <fullName evidence="7 13">Phosphate acetyltransferase</fullName>
        <ecNumber evidence="6 13">2.3.1.8</ecNumber>
    </recommendedName>
    <alternativeName>
        <fullName evidence="11 13">Phosphotransacetylase</fullName>
    </alternativeName>
</protein>
<dbReference type="Gene3D" id="3.40.50.300">
    <property type="entry name" value="P-loop containing nucleotide triphosphate hydrolases"/>
    <property type="match status" value="1"/>
</dbReference>
<evidence type="ECO:0000256" key="1">
    <source>
        <dbReference type="ARBA" id="ARBA00000705"/>
    </source>
</evidence>
<feature type="domain" description="Phosphate acetyl/butaryl transferase" evidence="14">
    <location>
        <begin position="377"/>
        <end position="694"/>
    </location>
</feature>
<organism evidence="16 17">
    <name type="scientific">Brooklawnia propionicigenes</name>
    <dbReference type="NCBI Taxonomy" id="3041175"/>
    <lineage>
        <taxon>Bacteria</taxon>
        <taxon>Bacillati</taxon>
        <taxon>Actinomycetota</taxon>
        <taxon>Actinomycetes</taxon>
        <taxon>Propionibacteriales</taxon>
        <taxon>Propionibacteriaceae</taxon>
        <taxon>Brooklawnia</taxon>
    </lineage>
</organism>
<evidence type="ECO:0000313" key="16">
    <source>
        <dbReference type="EMBL" id="BEH02140.1"/>
    </source>
</evidence>
<dbReference type="PANTHER" id="PTHR43356:SF3">
    <property type="entry name" value="PHOSPHATE ACETYLTRANSFERASE"/>
    <property type="match status" value="1"/>
</dbReference>
<evidence type="ECO:0000256" key="7">
    <source>
        <dbReference type="ARBA" id="ARBA00021528"/>
    </source>
</evidence>
<evidence type="ECO:0000256" key="2">
    <source>
        <dbReference type="ARBA" id="ARBA00004496"/>
    </source>
</evidence>
<dbReference type="Proteomes" id="UP001431656">
    <property type="component" value="Chromosome"/>
</dbReference>
<evidence type="ECO:0000256" key="6">
    <source>
        <dbReference type="ARBA" id="ARBA00012707"/>
    </source>
</evidence>
<dbReference type="SUPFAM" id="SSF53659">
    <property type="entry name" value="Isocitrate/Isopropylmalate dehydrogenase-like"/>
    <property type="match status" value="1"/>
</dbReference>
<dbReference type="NCBIfam" id="TIGR00651">
    <property type="entry name" value="pta"/>
    <property type="match status" value="1"/>
</dbReference>
<evidence type="ECO:0000256" key="8">
    <source>
        <dbReference type="ARBA" id="ARBA00022490"/>
    </source>
</evidence>
<evidence type="ECO:0000259" key="15">
    <source>
        <dbReference type="Pfam" id="PF07085"/>
    </source>
</evidence>